<keyword evidence="9 15" id="KW-0863">Zinc-finger</keyword>
<dbReference type="EC" id="2.3.2.27" evidence="4 15"/>
<evidence type="ECO:0000256" key="10">
    <source>
        <dbReference type="ARBA" id="ARBA00022786"/>
    </source>
</evidence>
<organism evidence="18 19">
    <name type="scientific">[Torrubiella] hemipterigena</name>
    <dbReference type="NCBI Taxonomy" id="1531966"/>
    <lineage>
        <taxon>Eukaryota</taxon>
        <taxon>Fungi</taxon>
        <taxon>Dikarya</taxon>
        <taxon>Ascomycota</taxon>
        <taxon>Pezizomycotina</taxon>
        <taxon>Sordariomycetes</taxon>
        <taxon>Hypocreomycetidae</taxon>
        <taxon>Hypocreales</taxon>
        <taxon>Clavicipitaceae</taxon>
        <taxon>Clavicipitaceae incertae sedis</taxon>
        <taxon>'Torrubiella' clade</taxon>
    </lineage>
</organism>
<evidence type="ECO:0000313" key="19">
    <source>
        <dbReference type="Proteomes" id="UP000039046"/>
    </source>
</evidence>
<dbReference type="OrthoDB" id="408631at2759"/>
<keyword evidence="6 15" id="KW-0808">Transferase</keyword>
<dbReference type="InterPro" id="IPR036388">
    <property type="entry name" value="WH-like_DNA-bd_sf"/>
</dbReference>
<evidence type="ECO:0000256" key="14">
    <source>
        <dbReference type="ARBA" id="ARBA00023242"/>
    </source>
</evidence>
<comment type="function">
    <text evidence="15">Acts in a DNA repair pathway for removal of UV-induced DNA damage that is distinct from classical nucleotide excision repair and in repair of ionizing radiation damage. Functions in homologous recombination repair of DNA double strand breaks and in recovery of stalled replication forks.</text>
</comment>
<comment type="subcellular location">
    <subcellularLocation>
        <location evidence="2 15">Nucleus</location>
    </subcellularLocation>
</comment>
<reference evidence="18 19" key="1">
    <citation type="journal article" date="2015" name="Genome Announc.">
        <title>Draft Genome Sequence and Gene Annotation of the Entomopathogenic Fungus Verticillium hemipterigenum.</title>
        <authorList>
            <person name="Horn F."/>
            <person name="Habel A."/>
            <person name="Scharf D.H."/>
            <person name="Dworschak J."/>
            <person name="Brakhage A.A."/>
            <person name="Guthke R."/>
            <person name="Hertweck C."/>
            <person name="Linde J."/>
        </authorList>
    </citation>
    <scope>NUCLEOTIDE SEQUENCE [LARGE SCALE GENOMIC DNA]</scope>
</reference>
<evidence type="ECO:0000313" key="18">
    <source>
        <dbReference type="EMBL" id="CEJ80410.1"/>
    </source>
</evidence>
<dbReference type="AlphaFoldDB" id="A0A0A1T2S3"/>
<dbReference type="EMBL" id="CDHN01000001">
    <property type="protein sequence ID" value="CEJ80410.1"/>
    <property type="molecule type" value="Genomic_DNA"/>
</dbReference>
<dbReference type="CDD" id="cd16493">
    <property type="entry name" value="RING-CH-C4HC3_NSE1"/>
    <property type="match status" value="1"/>
</dbReference>
<dbReference type="Gene3D" id="1.10.10.10">
    <property type="entry name" value="Winged helix-like DNA-binding domain superfamily/Winged helix DNA-binding domain"/>
    <property type="match status" value="1"/>
</dbReference>
<keyword evidence="8 15" id="KW-0227">DNA damage</keyword>
<accession>A0A0A1T2S3</accession>
<dbReference type="PANTHER" id="PTHR20973:SF0">
    <property type="entry name" value="NON-STRUCTURAL MAINTENANCE OF CHROMOSOMES ELEMENT 1 HOMOLOG"/>
    <property type="match status" value="1"/>
</dbReference>
<evidence type="ECO:0000256" key="8">
    <source>
        <dbReference type="ARBA" id="ARBA00022763"/>
    </source>
</evidence>
<dbReference type="GO" id="GO:0030915">
    <property type="term" value="C:Smc5-Smc6 complex"/>
    <property type="evidence" value="ECO:0007669"/>
    <property type="project" value="UniProtKB-UniRule"/>
</dbReference>
<evidence type="ECO:0000256" key="1">
    <source>
        <dbReference type="ARBA" id="ARBA00000900"/>
    </source>
</evidence>
<dbReference type="HOGENOM" id="CLU_045153_0_0_1"/>
<dbReference type="GO" id="GO:0061630">
    <property type="term" value="F:ubiquitin protein ligase activity"/>
    <property type="evidence" value="ECO:0007669"/>
    <property type="project" value="UniProtKB-EC"/>
</dbReference>
<dbReference type="GO" id="GO:0000724">
    <property type="term" value="P:double-strand break repair via homologous recombination"/>
    <property type="evidence" value="ECO:0007669"/>
    <property type="project" value="TreeGrafter"/>
</dbReference>
<dbReference type="Pfam" id="PF07574">
    <property type="entry name" value="SMC_Nse1"/>
    <property type="match status" value="1"/>
</dbReference>
<sequence length="327" mass="37383">MEESIAKQYNHRNRAFLQAFMARGAMTFEDAQPLLAAILNVDNDEEQIRPDQITDDIFQEYIHIAGQAASIFDYEIRNSVDQVTKKRIYAFVNTASDPQTQLATTYGADELSFIKRVLEAMFDKYNTPRMEVMAITDMQAIKLARPDRRQSLTQTQVDPETQTQAAADKGLKHSEVESTMASLVKGGWVEKSAEGFYSLSVRALLELRPWLVAMFNDSDAATDEWQRIKFCEACKEILTVGMRCSEPECCLRLHDMCQDAFWRMRRSKNCPKCSTDWAGNRYVGERAVTMTEAYQRGRRQSGTRRTDLAEDVVRQETQGEGSDEEDE</sequence>
<evidence type="ECO:0000256" key="13">
    <source>
        <dbReference type="ARBA" id="ARBA00023204"/>
    </source>
</evidence>
<comment type="catalytic activity">
    <reaction evidence="1 15">
        <text>S-ubiquitinyl-[E2 ubiquitin-conjugating enzyme]-L-cysteine + [acceptor protein]-L-lysine = [E2 ubiquitin-conjugating enzyme]-L-cysteine + N(6)-ubiquitinyl-[acceptor protein]-L-lysine.</text>
        <dbReference type="EC" id="2.3.2.27"/>
    </reaction>
</comment>
<feature type="domain" description="Non-structural maintenance of chromosomes element 1 RING C4HC3-type" evidence="17">
    <location>
        <begin position="231"/>
        <end position="273"/>
    </location>
</feature>
<keyword evidence="11 15" id="KW-0862">Zinc</keyword>
<name>A0A0A1T2S3_9HYPO</name>
<dbReference type="GO" id="GO:0005634">
    <property type="term" value="C:nucleus"/>
    <property type="evidence" value="ECO:0007669"/>
    <property type="project" value="UniProtKB-SubCell"/>
</dbReference>
<evidence type="ECO:0000256" key="5">
    <source>
        <dbReference type="ARBA" id="ARBA00019422"/>
    </source>
</evidence>
<evidence type="ECO:0000256" key="7">
    <source>
        <dbReference type="ARBA" id="ARBA00022723"/>
    </source>
</evidence>
<dbReference type="InterPro" id="IPR014857">
    <property type="entry name" value="Nse1_RING_C4HC3-type"/>
</dbReference>
<evidence type="ECO:0000256" key="9">
    <source>
        <dbReference type="ARBA" id="ARBA00022771"/>
    </source>
</evidence>
<dbReference type="InterPro" id="IPR011513">
    <property type="entry name" value="Nse1"/>
</dbReference>
<comment type="subunit">
    <text evidence="15">Component of the Smc5-Smc6 complex.</text>
</comment>
<evidence type="ECO:0000256" key="2">
    <source>
        <dbReference type="ARBA" id="ARBA00004123"/>
    </source>
</evidence>
<protein>
    <recommendedName>
        <fullName evidence="5 15">Non-structural maintenance of chromosomes element 1 homolog</fullName>
        <ecNumber evidence="4 15">2.3.2.27</ecNumber>
    </recommendedName>
</protein>
<gene>
    <name evidence="18" type="ORF">VHEMI00593</name>
</gene>
<dbReference type="Proteomes" id="UP000039046">
    <property type="component" value="Unassembled WGS sequence"/>
</dbReference>
<evidence type="ECO:0000259" key="17">
    <source>
        <dbReference type="Pfam" id="PF08746"/>
    </source>
</evidence>
<keyword evidence="19" id="KW-1185">Reference proteome</keyword>
<evidence type="ECO:0000256" key="6">
    <source>
        <dbReference type="ARBA" id="ARBA00022679"/>
    </source>
</evidence>
<dbReference type="Gene3D" id="3.30.40.10">
    <property type="entry name" value="Zinc/RING finger domain, C3HC4 (zinc finger)"/>
    <property type="match status" value="1"/>
</dbReference>
<keyword evidence="13 15" id="KW-0234">DNA repair</keyword>
<keyword evidence="7 15" id="KW-0479">Metal-binding</keyword>
<keyword evidence="14 15" id="KW-0539">Nucleus</keyword>
<evidence type="ECO:0000256" key="16">
    <source>
        <dbReference type="SAM" id="MobiDB-lite"/>
    </source>
</evidence>
<dbReference type="STRING" id="1531966.A0A0A1T2S3"/>
<dbReference type="GO" id="GO:0008270">
    <property type="term" value="F:zinc ion binding"/>
    <property type="evidence" value="ECO:0007669"/>
    <property type="project" value="UniProtKB-KW"/>
</dbReference>
<proteinExistence type="inferred from homology"/>
<dbReference type="Gene3D" id="3.90.1150.220">
    <property type="match status" value="1"/>
</dbReference>
<evidence type="ECO:0000256" key="3">
    <source>
        <dbReference type="ARBA" id="ARBA00010258"/>
    </source>
</evidence>
<evidence type="ECO:0000256" key="4">
    <source>
        <dbReference type="ARBA" id="ARBA00012483"/>
    </source>
</evidence>
<dbReference type="Pfam" id="PF08746">
    <property type="entry name" value="zf-RING-like"/>
    <property type="match status" value="1"/>
</dbReference>
<evidence type="ECO:0000256" key="11">
    <source>
        <dbReference type="ARBA" id="ARBA00022833"/>
    </source>
</evidence>
<dbReference type="PANTHER" id="PTHR20973">
    <property type="entry name" value="NON-SMC ELEMENT 1-RELATED"/>
    <property type="match status" value="1"/>
</dbReference>
<feature type="compositionally biased region" description="Basic and acidic residues" evidence="16">
    <location>
        <begin position="304"/>
        <end position="314"/>
    </location>
</feature>
<dbReference type="InterPro" id="IPR013083">
    <property type="entry name" value="Znf_RING/FYVE/PHD"/>
</dbReference>
<comment type="similarity">
    <text evidence="3 15">Belongs to the NSE1 family.</text>
</comment>
<evidence type="ECO:0000256" key="12">
    <source>
        <dbReference type="ARBA" id="ARBA00023172"/>
    </source>
</evidence>
<keyword evidence="12 15" id="KW-0233">DNA recombination</keyword>
<feature type="region of interest" description="Disordered" evidence="16">
    <location>
        <begin position="293"/>
        <end position="327"/>
    </location>
</feature>
<keyword evidence="10 15" id="KW-0833">Ubl conjugation pathway</keyword>
<evidence type="ECO:0000256" key="15">
    <source>
        <dbReference type="RuleBase" id="RU368018"/>
    </source>
</evidence>